<dbReference type="InterPro" id="IPR028081">
    <property type="entry name" value="Leu-bd"/>
</dbReference>
<evidence type="ECO:0000256" key="1">
    <source>
        <dbReference type="ARBA" id="ARBA00010062"/>
    </source>
</evidence>
<evidence type="ECO:0000256" key="2">
    <source>
        <dbReference type="ARBA" id="ARBA00022729"/>
    </source>
</evidence>
<dbReference type="Gene3D" id="3.40.50.2300">
    <property type="match status" value="2"/>
</dbReference>
<dbReference type="EMBL" id="SNWR01000001">
    <property type="protein sequence ID" value="TDO37633.1"/>
    <property type="molecule type" value="Genomic_DNA"/>
</dbReference>
<comment type="similarity">
    <text evidence="1">Belongs to the leucine-binding protein family.</text>
</comment>
<dbReference type="CDD" id="cd06342">
    <property type="entry name" value="PBP1_ABC_LIVBP-like"/>
    <property type="match status" value="1"/>
</dbReference>
<dbReference type="Proteomes" id="UP000294901">
    <property type="component" value="Unassembled WGS sequence"/>
</dbReference>
<name>A0A4R6JMI6_9ACTN</name>
<reference evidence="5 6" key="1">
    <citation type="submission" date="2019-03" db="EMBL/GenBank/DDBJ databases">
        <title>Sequencing the genomes of 1000 actinobacteria strains.</title>
        <authorList>
            <person name="Klenk H.-P."/>
        </authorList>
    </citation>
    <scope>NUCLEOTIDE SEQUENCE [LARGE SCALE GENOMIC DNA]</scope>
    <source>
        <strain evidence="5 6">DSM 43805</strain>
    </source>
</reference>
<evidence type="ECO:0000259" key="4">
    <source>
        <dbReference type="Pfam" id="PF13458"/>
    </source>
</evidence>
<feature type="signal peptide" evidence="3">
    <location>
        <begin position="1"/>
        <end position="23"/>
    </location>
</feature>
<dbReference type="PROSITE" id="PS51257">
    <property type="entry name" value="PROKAR_LIPOPROTEIN"/>
    <property type="match status" value="1"/>
</dbReference>
<dbReference type="Pfam" id="PF13458">
    <property type="entry name" value="Peripla_BP_6"/>
    <property type="match status" value="1"/>
</dbReference>
<sequence length="388" mass="39950">MRQVLARAIGGVAIIGLIAGAAACNSGSSSDDTASEGNCGYKLAFFGALTGSAANLGVNIEQGFELAIDQYNKSKGSTCIEVAKFDSQGEASVAPGVARSLVADKKILGIVGPPFSGESEAADPIFESAGIPTITPSATRVSLSSKGWKVFHRAVANDDAQGPAAASYIKDNLKAQKVFVADDQSAYGAGLADVVKSKLGSLVVATDKTEGDGKQADFSALVQKVTSSGATALFYGGYYTNAGIIRKQLTAAGWKGTLLGGDGMKDPGLSKASGVAAAVGTVVTCPCSPPEAAGGTFVNDYKAKWNQDAGTYSDVAYDAANIFLQGIDAGNNTQAKLLEYLKTVNYKGIANTYKFTETGELDPSFIKVWAFKFDNSGDAKADVEIKTS</sequence>
<organism evidence="5 6">
    <name type="scientific">Paractinoplanes brasiliensis</name>
    <dbReference type="NCBI Taxonomy" id="52695"/>
    <lineage>
        <taxon>Bacteria</taxon>
        <taxon>Bacillati</taxon>
        <taxon>Actinomycetota</taxon>
        <taxon>Actinomycetes</taxon>
        <taxon>Micromonosporales</taxon>
        <taxon>Micromonosporaceae</taxon>
        <taxon>Paractinoplanes</taxon>
    </lineage>
</organism>
<feature type="chain" id="PRO_5038689847" evidence="3">
    <location>
        <begin position="24"/>
        <end position="388"/>
    </location>
</feature>
<comment type="caution">
    <text evidence="5">The sequence shown here is derived from an EMBL/GenBank/DDBJ whole genome shotgun (WGS) entry which is preliminary data.</text>
</comment>
<dbReference type="RefSeq" id="WP_133872227.1">
    <property type="nucleotide sequence ID" value="NZ_BOMD01000094.1"/>
</dbReference>
<dbReference type="AlphaFoldDB" id="A0A4R6JMI6"/>
<dbReference type="PANTHER" id="PTHR47151:SF2">
    <property type="entry name" value="AMINO ACID BINDING PROTEIN"/>
    <property type="match status" value="1"/>
</dbReference>
<accession>A0A4R6JMI6</accession>
<evidence type="ECO:0000313" key="6">
    <source>
        <dbReference type="Proteomes" id="UP000294901"/>
    </source>
</evidence>
<dbReference type="SUPFAM" id="SSF53822">
    <property type="entry name" value="Periplasmic binding protein-like I"/>
    <property type="match status" value="1"/>
</dbReference>
<dbReference type="PANTHER" id="PTHR47151">
    <property type="entry name" value="LEU/ILE/VAL-BINDING ABC TRANSPORTER SUBUNIT"/>
    <property type="match status" value="1"/>
</dbReference>
<evidence type="ECO:0000313" key="5">
    <source>
        <dbReference type="EMBL" id="TDO37633.1"/>
    </source>
</evidence>
<keyword evidence="6" id="KW-1185">Reference proteome</keyword>
<dbReference type="OrthoDB" id="9772589at2"/>
<keyword evidence="2 3" id="KW-0732">Signal</keyword>
<gene>
    <name evidence="5" type="ORF">C8E87_1265</name>
</gene>
<protein>
    <submittedName>
        <fullName evidence="5">Branched-chain amino acid transport system substrate-binding protein</fullName>
    </submittedName>
</protein>
<dbReference type="InterPro" id="IPR028082">
    <property type="entry name" value="Peripla_BP_I"/>
</dbReference>
<proteinExistence type="inferred from homology"/>
<feature type="domain" description="Leucine-binding protein" evidence="4">
    <location>
        <begin position="41"/>
        <end position="357"/>
    </location>
</feature>
<evidence type="ECO:0000256" key="3">
    <source>
        <dbReference type="SAM" id="SignalP"/>
    </source>
</evidence>